<reference evidence="2" key="1">
    <citation type="journal article" date="2019" name="Int. J. Syst. Evol. Microbiol.">
        <title>The Global Catalogue of Microorganisms (GCM) 10K type strain sequencing project: providing services to taxonomists for standard genome sequencing and annotation.</title>
        <authorList>
            <consortium name="The Broad Institute Genomics Platform"/>
            <consortium name="The Broad Institute Genome Sequencing Center for Infectious Disease"/>
            <person name="Wu L."/>
            <person name="Ma J."/>
        </authorList>
    </citation>
    <scope>NUCLEOTIDE SEQUENCE [LARGE SCALE GENOMIC DNA]</scope>
    <source>
        <strain evidence="2">R28</strain>
    </source>
</reference>
<dbReference type="EMBL" id="JBHUHQ010000015">
    <property type="protein sequence ID" value="MFD2044600.1"/>
    <property type="molecule type" value="Genomic_DNA"/>
</dbReference>
<name>A0ABW4W158_9BACI</name>
<dbReference type="RefSeq" id="WP_377556170.1">
    <property type="nucleotide sequence ID" value="NZ_JBHUHQ010000015.1"/>
</dbReference>
<dbReference type="Proteomes" id="UP001597383">
    <property type="component" value="Unassembled WGS sequence"/>
</dbReference>
<accession>A0ABW4W158</accession>
<evidence type="ECO:0000313" key="2">
    <source>
        <dbReference type="Proteomes" id="UP001597383"/>
    </source>
</evidence>
<evidence type="ECO:0000313" key="1">
    <source>
        <dbReference type="EMBL" id="MFD2044600.1"/>
    </source>
</evidence>
<comment type="caution">
    <text evidence="1">The sequence shown here is derived from an EMBL/GenBank/DDBJ whole genome shotgun (WGS) entry which is preliminary data.</text>
</comment>
<protein>
    <submittedName>
        <fullName evidence="1">Uncharacterized protein</fullName>
    </submittedName>
</protein>
<keyword evidence="2" id="KW-1185">Reference proteome</keyword>
<sequence length="97" mass="11760">MNSYYEELCHLVFQKHGIDAQHKYTYQNYSLEVKDYLFAVSTRDNKKWILYTLEKCETKEQVLFFLRGAITRIIVETLKRTPEYYSSYKDKLIKEIS</sequence>
<organism evidence="1 2">
    <name type="scientific">Ornithinibacillus salinisoli</name>
    <dbReference type="NCBI Taxonomy" id="1848459"/>
    <lineage>
        <taxon>Bacteria</taxon>
        <taxon>Bacillati</taxon>
        <taxon>Bacillota</taxon>
        <taxon>Bacilli</taxon>
        <taxon>Bacillales</taxon>
        <taxon>Bacillaceae</taxon>
        <taxon>Ornithinibacillus</taxon>
    </lineage>
</organism>
<proteinExistence type="predicted"/>
<gene>
    <name evidence="1" type="ORF">ACFSJF_10005</name>
</gene>